<reference evidence="1" key="2">
    <citation type="journal article" date="2015" name="Fish Shellfish Immunol.">
        <title>Early steps in the European eel (Anguilla anguilla)-Vibrio vulnificus interaction in the gills: Role of the RtxA13 toxin.</title>
        <authorList>
            <person name="Callol A."/>
            <person name="Pajuelo D."/>
            <person name="Ebbesson L."/>
            <person name="Teles M."/>
            <person name="MacKenzie S."/>
            <person name="Amaro C."/>
        </authorList>
    </citation>
    <scope>NUCLEOTIDE SEQUENCE</scope>
</reference>
<dbReference type="AlphaFoldDB" id="A0A0E9VTX3"/>
<sequence>MDWLQVSLTPGGHFNLLFNEIPYTIMIEDLQVGRQYF</sequence>
<organism evidence="1">
    <name type="scientific">Anguilla anguilla</name>
    <name type="common">European freshwater eel</name>
    <name type="synonym">Muraena anguilla</name>
    <dbReference type="NCBI Taxonomy" id="7936"/>
    <lineage>
        <taxon>Eukaryota</taxon>
        <taxon>Metazoa</taxon>
        <taxon>Chordata</taxon>
        <taxon>Craniata</taxon>
        <taxon>Vertebrata</taxon>
        <taxon>Euteleostomi</taxon>
        <taxon>Actinopterygii</taxon>
        <taxon>Neopterygii</taxon>
        <taxon>Teleostei</taxon>
        <taxon>Anguilliformes</taxon>
        <taxon>Anguillidae</taxon>
        <taxon>Anguilla</taxon>
    </lineage>
</organism>
<reference evidence="1" key="1">
    <citation type="submission" date="2014-11" db="EMBL/GenBank/DDBJ databases">
        <authorList>
            <person name="Amaro Gonzalez C."/>
        </authorList>
    </citation>
    <scope>NUCLEOTIDE SEQUENCE</scope>
</reference>
<accession>A0A0E9VTX3</accession>
<dbReference type="EMBL" id="GBXM01027096">
    <property type="protein sequence ID" value="JAH81481.1"/>
    <property type="molecule type" value="Transcribed_RNA"/>
</dbReference>
<protein>
    <submittedName>
        <fullName evidence="1">Uncharacterized protein</fullName>
    </submittedName>
</protein>
<proteinExistence type="predicted"/>
<evidence type="ECO:0000313" key="1">
    <source>
        <dbReference type="EMBL" id="JAH81481.1"/>
    </source>
</evidence>
<name>A0A0E9VTX3_ANGAN</name>